<evidence type="ECO:0000259" key="10">
    <source>
        <dbReference type="PROSITE" id="PS50835"/>
    </source>
</evidence>
<dbReference type="Pfam" id="PF21339">
    <property type="entry name" value="VEGFR-1-like_Ig-like"/>
    <property type="match status" value="1"/>
</dbReference>
<evidence type="ECO:0000256" key="2">
    <source>
        <dbReference type="ARBA" id="ARBA00011360"/>
    </source>
</evidence>
<dbReference type="PROSITE" id="PS50835">
    <property type="entry name" value="IG_LIKE"/>
    <property type="match status" value="1"/>
</dbReference>
<dbReference type="GO" id="GO:0005576">
    <property type="term" value="C:extracellular region"/>
    <property type="evidence" value="ECO:0007669"/>
    <property type="project" value="UniProtKB-SubCell"/>
</dbReference>
<evidence type="ECO:0000256" key="6">
    <source>
        <dbReference type="ARBA" id="ARBA00022737"/>
    </source>
</evidence>
<evidence type="ECO:0000256" key="7">
    <source>
        <dbReference type="ARBA" id="ARBA00023157"/>
    </source>
</evidence>
<keyword evidence="6" id="KW-0677">Repeat</keyword>
<dbReference type="SMART" id="SM00409">
    <property type="entry name" value="IG"/>
    <property type="match status" value="2"/>
</dbReference>
<comment type="subcellular location">
    <subcellularLocation>
        <location evidence="1">Secreted</location>
    </subcellularLocation>
</comment>
<gene>
    <name evidence="11" type="primary">PDGFRL</name>
</gene>
<keyword evidence="5" id="KW-0732">Signal</keyword>
<dbReference type="GeneTree" id="ENSGT00390000017153"/>
<dbReference type="InterPro" id="IPR007110">
    <property type="entry name" value="Ig-like_dom"/>
</dbReference>
<evidence type="ECO:0000256" key="8">
    <source>
        <dbReference type="ARBA" id="ARBA00023180"/>
    </source>
</evidence>
<evidence type="ECO:0000256" key="1">
    <source>
        <dbReference type="ARBA" id="ARBA00004613"/>
    </source>
</evidence>
<evidence type="ECO:0000256" key="9">
    <source>
        <dbReference type="ARBA" id="ARBA00023319"/>
    </source>
</evidence>
<evidence type="ECO:0000256" key="5">
    <source>
        <dbReference type="ARBA" id="ARBA00022729"/>
    </source>
</evidence>
<dbReference type="Pfam" id="PF13927">
    <property type="entry name" value="Ig_3"/>
    <property type="match status" value="1"/>
</dbReference>
<dbReference type="InterPro" id="IPR003599">
    <property type="entry name" value="Ig_sub"/>
</dbReference>
<keyword evidence="9" id="KW-0393">Immunoglobulin domain</keyword>
<dbReference type="InterPro" id="IPR042495">
    <property type="entry name" value="PDGFRL"/>
</dbReference>
<evidence type="ECO:0000313" key="11">
    <source>
        <dbReference type="Ensembl" id="ENSABRP00000023753.1"/>
    </source>
</evidence>
<dbReference type="Ensembl" id="ENSABRT00000033328.1">
    <property type="protein sequence ID" value="ENSABRP00000023753.1"/>
    <property type="gene ID" value="ENSABRG00000019978.1"/>
</dbReference>
<proteinExistence type="predicted"/>
<accession>A0A8B9CRB5</accession>
<keyword evidence="4" id="KW-0964">Secreted</keyword>
<evidence type="ECO:0000313" key="12">
    <source>
        <dbReference type="Proteomes" id="UP000694426"/>
    </source>
</evidence>
<dbReference type="PANTHER" id="PTHR15360">
    <property type="entry name" value="PLATELET-DERIVED GROWTH FACTOR RECEPTOR LIKE"/>
    <property type="match status" value="1"/>
</dbReference>
<feature type="domain" description="Ig-like" evidence="10">
    <location>
        <begin position="277"/>
        <end position="380"/>
    </location>
</feature>
<dbReference type="InterPro" id="IPR013783">
    <property type="entry name" value="Ig-like_fold"/>
</dbReference>
<comment type="subunit">
    <text evidence="2">Forms a complex composed of PDGFRL, TNK2 and GRB2.</text>
</comment>
<evidence type="ECO:0000256" key="4">
    <source>
        <dbReference type="ARBA" id="ARBA00022525"/>
    </source>
</evidence>
<keyword evidence="12" id="KW-1185">Reference proteome</keyword>
<protein>
    <recommendedName>
        <fullName evidence="3">Platelet-derived growth factor receptor-like protein</fullName>
    </recommendedName>
</protein>
<dbReference type="AlphaFoldDB" id="A0A8B9CRB5"/>
<name>A0A8B9CRB5_9AVES</name>
<dbReference type="PANTHER" id="PTHR15360:SF1">
    <property type="entry name" value="PLATELET-DERIVED GROWTH FACTOR RECEPTOR-LIKE PROTEIN"/>
    <property type="match status" value="1"/>
</dbReference>
<dbReference type="FunFam" id="2.60.40.10:FF:000223">
    <property type="entry name" value="Platelet-derived growth factor receptor beta"/>
    <property type="match status" value="1"/>
</dbReference>
<dbReference type="Proteomes" id="UP000694426">
    <property type="component" value="Unplaced"/>
</dbReference>
<keyword evidence="7" id="KW-1015">Disulfide bond</keyword>
<dbReference type="SUPFAM" id="SSF48726">
    <property type="entry name" value="Immunoglobulin"/>
    <property type="match status" value="2"/>
</dbReference>
<dbReference type="Gene3D" id="2.60.40.10">
    <property type="entry name" value="Immunoglobulins"/>
    <property type="match status" value="2"/>
</dbReference>
<organism evidence="11 12">
    <name type="scientific">Anser brachyrhynchus</name>
    <name type="common">Pink-footed goose</name>
    <dbReference type="NCBI Taxonomy" id="132585"/>
    <lineage>
        <taxon>Eukaryota</taxon>
        <taxon>Metazoa</taxon>
        <taxon>Chordata</taxon>
        <taxon>Craniata</taxon>
        <taxon>Vertebrata</taxon>
        <taxon>Euteleostomi</taxon>
        <taxon>Archelosauria</taxon>
        <taxon>Archosauria</taxon>
        <taxon>Dinosauria</taxon>
        <taxon>Saurischia</taxon>
        <taxon>Theropoda</taxon>
        <taxon>Coelurosauria</taxon>
        <taxon>Aves</taxon>
        <taxon>Neognathae</taxon>
        <taxon>Galloanserae</taxon>
        <taxon>Anseriformes</taxon>
        <taxon>Anatidae</taxon>
        <taxon>Anserinae</taxon>
        <taxon>Anser</taxon>
    </lineage>
</organism>
<evidence type="ECO:0000256" key="3">
    <source>
        <dbReference type="ARBA" id="ARBA00019671"/>
    </source>
</evidence>
<keyword evidence="8" id="KW-0325">Glycoprotein</keyword>
<reference evidence="11" key="1">
    <citation type="submission" date="2025-08" db="UniProtKB">
        <authorList>
            <consortium name="Ensembl"/>
        </authorList>
    </citation>
    <scope>IDENTIFICATION</scope>
</reference>
<reference evidence="11" key="2">
    <citation type="submission" date="2025-09" db="UniProtKB">
        <authorList>
            <consortium name="Ensembl"/>
        </authorList>
    </citation>
    <scope>IDENTIFICATION</scope>
</reference>
<sequence length="380" mass="43373">MHGVGLEHENMGYIYIDELRQRTDKHCLWQSQPIVKIEALEQVQERTRRDQSLQMLMHIVELNKTVVCRPLLEQKGKLQHSSEGEMGLLQSRREIIKSRRALTKMYKETHQCLSVPFVFLLRSLKQLDRYGQLILTNSTAADTGEYSCWLQLCNGNKCRKDETKMGSTYIFFTDKEELFVPTPSYFEIVYLNPDKPAVIPCRVTTPSAKVTLHREFPAEEIETDGTNIIYDVKKGFVYQHPTSDHKGIVYCKAESQGAPQISIKYHLLYVEVPKGPPSTTIMASSNRAEVSDGVHVICTVLGEPDVDVNFSWQYPGQESERPVIIQNFWRLINRGTGHTTRISKSVLVIEDFEARDAGNYICIAQNLQGETTVATEVELN</sequence>
<dbReference type="InterPro" id="IPR036179">
    <property type="entry name" value="Ig-like_dom_sf"/>
</dbReference>